<evidence type="ECO:0000313" key="7">
    <source>
        <dbReference type="EMBL" id="ACD70993.1"/>
    </source>
</evidence>
<proteinExistence type="predicted"/>
<dbReference type="EMBL" id="CP000805">
    <property type="protein sequence ID" value="ACD70993.1"/>
    <property type="molecule type" value="Genomic_DNA"/>
</dbReference>
<feature type="transmembrane region" description="Helical" evidence="5">
    <location>
        <begin position="27"/>
        <end position="45"/>
    </location>
</feature>
<protein>
    <recommendedName>
        <fullName evidence="6">FMN-binding domain-containing protein</fullName>
    </recommendedName>
</protein>
<reference evidence="7 8" key="1">
    <citation type="journal article" date="2008" name="BMC Microbiol.">
        <title>Complete genome sequence of Treponema pallidum ssp. pallidum strain SS14 determined with oligonucleotide arrays.</title>
        <authorList>
            <person name="Matejkova P."/>
            <person name="Strouhal M."/>
            <person name="Smajs D."/>
            <person name="Norris S.J."/>
            <person name="Palzkill T."/>
            <person name="Petrosino J.F."/>
            <person name="Sodergren E."/>
            <person name="Norton J.E."/>
            <person name="Singh J."/>
            <person name="Richmond T.A."/>
            <person name="Molla M.N."/>
            <person name="Albert T.J."/>
            <person name="Weinstock G.M."/>
        </authorList>
    </citation>
    <scope>NUCLEOTIDE SEQUENCE [LARGE SCALE GENOMIC DNA]</scope>
    <source>
        <strain evidence="7 8">SS14</strain>
    </source>
</reference>
<feature type="domain" description="FMN-binding" evidence="6">
    <location>
        <begin position="284"/>
        <end position="358"/>
    </location>
</feature>
<evidence type="ECO:0000256" key="4">
    <source>
        <dbReference type="ARBA" id="ARBA00023136"/>
    </source>
</evidence>
<dbReference type="KEGG" id="tpp:TPASS_0572"/>
<dbReference type="Gene3D" id="3.90.1010.20">
    <property type="match status" value="1"/>
</dbReference>
<sequence>MSALFSLVAVYVLVCALHKQIKKYASVCYLGSACVSVAVVCVVWSGATKGNFGVRVLLHPLTSASFSTAIFTFVMCASVLKNGLLKQRVMGLRAELAITAAILTLGHNIAHGRDYLVRLCGSTGDLSTGFLVAGAVSMVLVLLMSILAVTSFKVVRRRMGAKTWKRVQRLAYLFYGLTYVHLSFILLPTALRGYIPSVVSYVLYTVIFATYALLRVRKALGKRKGACALCSAAVAVSFVAFVLGASHMVRHTRRAHTERTTRAKARKCSPAEMKDGVYEASAQGHNGKLSLRVTISQGRIEAVTVVGHSDDDPYASWAVEGVSAAIVGAQSTDVDVVSEATSTSEAIIRAVEKILQQPQP</sequence>
<accession>A0A0H3BJG4</accession>
<dbReference type="Pfam" id="PF01794">
    <property type="entry name" value="Ferric_reduct"/>
    <property type="match status" value="1"/>
</dbReference>
<dbReference type="SMART" id="SM00900">
    <property type="entry name" value="FMN_bind"/>
    <property type="match status" value="1"/>
</dbReference>
<organism evidence="7 8">
    <name type="scientific">Treponema pallidum subsp. pallidum (strain SS14)</name>
    <dbReference type="NCBI Taxonomy" id="455434"/>
    <lineage>
        <taxon>Bacteria</taxon>
        <taxon>Pseudomonadati</taxon>
        <taxon>Spirochaetota</taxon>
        <taxon>Spirochaetia</taxon>
        <taxon>Spirochaetales</taxon>
        <taxon>Treponemataceae</taxon>
        <taxon>Treponema</taxon>
    </lineage>
</organism>
<feature type="transmembrane region" description="Helical" evidence="5">
    <location>
        <begin position="57"/>
        <end position="80"/>
    </location>
</feature>
<dbReference type="AlphaFoldDB" id="A0A0H3BJG4"/>
<keyword evidence="2 5" id="KW-0812">Transmembrane</keyword>
<dbReference type="InterPro" id="IPR007329">
    <property type="entry name" value="FMN-bd"/>
</dbReference>
<dbReference type="Proteomes" id="UP000001202">
    <property type="component" value="Chromosome"/>
</dbReference>
<dbReference type="Pfam" id="PF04205">
    <property type="entry name" value="FMN_bind"/>
    <property type="match status" value="1"/>
</dbReference>
<dbReference type="SMR" id="A0A0H3BJG4"/>
<keyword evidence="4 5" id="KW-0472">Membrane</keyword>
<evidence type="ECO:0000256" key="5">
    <source>
        <dbReference type="SAM" id="Phobius"/>
    </source>
</evidence>
<feature type="transmembrane region" description="Helical" evidence="5">
    <location>
        <begin position="92"/>
        <end position="110"/>
    </location>
</feature>
<dbReference type="InterPro" id="IPR013130">
    <property type="entry name" value="Fe3_Rdtase_TM_dom"/>
</dbReference>
<feature type="transmembrane region" description="Helical" evidence="5">
    <location>
        <begin position="193"/>
        <end position="214"/>
    </location>
</feature>
<gene>
    <name evidence="7" type="ordered locus">TPASS_0572</name>
</gene>
<name>A0A0H3BJG4_TREPS</name>
<evidence type="ECO:0000259" key="6">
    <source>
        <dbReference type="SMART" id="SM00900"/>
    </source>
</evidence>
<dbReference type="GO" id="GO:0016020">
    <property type="term" value="C:membrane"/>
    <property type="evidence" value="ECO:0007669"/>
    <property type="project" value="UniProtKB-SubCell"/>
</dbReference>
<dbReference type="GeneID" id="93876340"/>
<evidence type="ECO:0000256" key="3">
    <source>
        <dbReference type="ARBA" id="ARBA00022989"/>
    </source>
</evidence>
<feature type="transmembrane region" description="Helical" evidence="5">
    <location>
        <begin position="170"/>
        <end position="187"/>
    </location>
</feature>
<evidence type="ECO:0000313" key="8">
    <source>
        <dbReference type="Proteomes" id="UP000001202"/>
    </source>
</evidence>
<dbReference type="RefSeq" id="WP_010882019.1">
    <property type="nucleotide sequence ID" value="NC_010741.1"/>
</dbReference>
<evidence type="ECO:0000256" key="1">
    <source>
        <dbReference type="ARBA" id="ARBA00004141"/>
    </source>
</evidence>
<dbReference type="PATRIC" id="fig|455434.6.peg.570"/>
<comment type="subcellular location">
    <subcellularLocation>
        <location evidence="1">Membrane</location>
        <topology evidence="1">Multi-pass membrane protein</topology>
    </subcellularLocation>
</comment>
<evidence type="ECO:0000256" key="2">
    <source>
        <dbReference type="ARBA" id="ARBA00022692"/>
    </source>
</evidence>
<keyword evidence="3 5" id="KW-1133">Transmembrane helix</keyword>
<dbReference type="GO" id="GO:0010181">
    <property type="term" value="F:FMN binding"/>
    <property type="evidence" value="ECO:0007669"/>
    <property type="project" value="InterPro"/>
</dbReference>
<feature type="transmembrane region" description="Helical" evidence="5">
    <location>
        <begin position="226"/>
        <end position="249"/>
    </location>
</feature>
<feature type="transmembrane region" description="Helical" evidence="5">
    <location>
        <begin position="130"/>
        <end position="149"/>
    </location>
</feature>